<proteinExistence type="predicted"/>
<feature type="domain" description="SGNH hydrolase-type esterase" evidence="1">
    <location>
        <begin position="49"/>
        <end position="221"/>
    </location>
</feature>
<accession>A0ABT0E8H7</accession>
<dbReference type="Gene3D" id="3.40.50.1110">
    <property type="entry name" value="SGNH hydrolase"/>
    <property type="match status" value="1"/>
</dbReference>
<dbReference type="CDD" id="cd01836">
    <property type="entry name" value="FeeA_FeeB_like"/>
    <property type="match status" value="1"/>
</dbReference>
<sequence>MRFWLLLLVLCPLLLWQARHTRHGTPRLPEAAGPQHGHCGEGPALRLLVIGESPVAGVGVEKQAHGLGPAIAAPLAQRIGGRVHWHCHGTNGLRLADLLDKPLPATAPDEHAPDIILIMMGVNDTTALTSLKRWRAELRQLISALAPHATLCFSPVPPMRHFTALPQPLRYVIGTRAAQLDSSLREICAETGTPYLSYGKLQHPSLLARDGYHPSAAGYRAMGDALARQMLEKIPALRHPR</sequence>
<dbReference type="Proteomes" id="UP001165524">
    <property type="component" value="Unassembled WGS sequence"/>
</dbReference>
<comment type="caution">
    <text evidence="2">The sequence shown here is derived from an EMBL/GenBank/DDBJ whole genome shotgun (WGS) entry which is preliminary data.</text>
</comment>
<keyword evidence="3" id="KW-1185">Reference proteome</keyword>
<reference evidence="2" key="1">
    <citation type="submission" date="2022-04" db="EMBL/GenBank/DDBJ databases">
        <title>Alcanivorax sp. CY1518 draft genome sequence.</title>
        <authorList>
            <person name="Zhao G."/>
            <person name="An M."/>
        </authorList>
    </citation>
    <scope>NUCLEOTIDE SEQUENCE</scope>
    <source>
        <strain evidence="2">CY1518</strain>
    </source>
</reference>
<dbReference type="InterPro" id="IPR036514">
    <property type="entry name" value="SGNH_hydro_sf"/>
</dbReference>
<dbReference type="InterPro" id="IPR051532">
    <property type="entry name" value="Ester_Hydrolysis_Enzymes"/>
</dbReference>
<dbReference type="PANTHER" id="PTHR30383:SF24">
    <property type="entry name" value="THIOESTERASE 1_PROTEASE 1_LYSOPHOSPHOLIPASE L1"/>
    <property type="match status" value="1"/>
</dbReference>
<evidence type="ECO:0000313" key="3">
    <source>
        <dbReference type="Proteomes" id="UP001165524"/>
    </source>
</evidence>
<dbReference type="PANTHER" id="PTHR30383">
    <property type="entry name" value="THIOESTERASE 1/PROTEASE 1/LYSOPHOSPHOLIPASE L1"/>
    <property type="match status" value="1"/>
</dbReference>
<dbReference type="InterPro" id="IPR013830">
    <property type="entry name" value="SGNH_hydro"/>
</dbReference>
<dbReference type="EMBL" id="JALKII010000005">
    <property type="protein sequence ID" value="MCK0537927.1"/>
    <property type="molecule type" value="Genomic_DNA"/>
</dbReference>
<gene>
    <name evidence="2" type="ORF">MU846_09405</name>
</gene>
<keyword evidence="2" id="KW-0378">Hydrolase</keyword>
<dbReference type="SUPFAM" id="SSF52266">
    <property type="entry name" value="SGNH hydrolase"/>
    <property type="match status" value="1"/>
</dbReference>
<name>A0ABT0E8H7_9GAMM</name>
<dbReference type="Pfam" id="PF13472">
    <property type="entry name" value="Lipase_GDSL_2"/>
    <property type="match status" value="1"/>
</dbReference>
<evidence type="ECO:0000259" key="1">
    <source>
        <dbReference type="Pfam" id="PF13472"/>
    </source>
</evidence>
<protein>
    <submittedName>
        <fullName evidence="2">SGNH/GDSL hydrolase family protein</fullName>
    </submittedName>
</protein>
<organism evidence="2 3">
    <name type="scientific">Alcanivorax quisquiliarum</name>
    <dbReference type="NCBI Taxonomy" id="2933565"/>
    <lineage>
        <taxon>Bacteria</taxon>
        <taxon>Pseudomonadati</taxon>
        <taxon>Pseudomonadota</taxon>
        <taxon>Gammaproteobacteria</taxon>
        <taxon>Oceanospirillales</taxon>
        <taxon>Alcanivoracaceae</taxon>
        <taxon>Alcanivorax</taxon>
    </lineage>
</organism>
<evidence type="ECO:0000313" key="2">
    <source>
        <dbReference type="EMBL" id="MCK0537927.1"/>
    </source>
</evidence>
<dbReference type="RefSeq" id="WP_246952014.1">
    <property type="nucleotide sequence ID" value="NZ_JALKII010000005.1"/>
</dbReference>
<dbReference type="GO" id="GO:0016787">
    <property type="term" value="F:hydrolase activity"/>
    <property type="evidence" value="ECO:0007669"/>
    <property type="project" value="UniProtKB-KW"/>
</dbReference>